<evidence type="ECO:0000313" key="1">
    <source>
        <dbReference type="EMBL" id="MCD9560638.1"/>
    </source>
</evidence>
<proteinExistence type="predicted"/>
<organism evidence="1 2">
    <name type="scientific">Datura stramonium</name>
    <name type="common">Jimsonweed</name>
    <name type="synonym">Common thornapple</name>
    <dbReference type="NCBI Taxonomy" id="4076"/>
    <lineage>
        <taxon>Eukaryota</taxon>
        <taxon>Viridiplantae</taxon>
        <taxon>Streptophyta</taxon>
        <taxon>Embryophyta</taxon>
        <taxon>Tracheophyta</taxon>
        <taxon>Spermatophyta</taxon>
        <taxon>Magnoliopsida</taxon>
        <taxon>eudicotyledons</taxon>
        <taxon>Gunneridae</taxon>
        <taxon>Pentapetalae</taxon>
        <taxon>asterids</taxon>
        <taxon>lamiids</taxon>
        <taxon>Solanales</taxon>
        <taxon>Solanaceae</taxon>
        <taxon>Solanoideae</taxon>
        <taxon>Datureae</taxon>
        <taxon>Datura</taxon>
    </lineage>
</organism>
<dbReference type="EMBL" id="JACEIK010002355">
    <property type="protein sequence ID" value="MCD9560638.1"/>
    <property type="molecule type" value="Genomic_DNA"/>
</dbReference>
<comment type="caution">
    <text evidence="1">The sequence shown here is derived from an EMBL/GenBank/DDBJ whole genome shotgun (WGS) entry which is preliminary data.</text>
</comment>
<accession>A0ABS8UP40</accession>
<feature type="non-terminal residue" evidence="1">
    <location>
        <position position="1"/>
    </location>
</feature>
<sequence length="65" mass="7468">EAKVMEDFNSKRAAKDMLLTGDMRICTCEMPVKRSCYCLETSLNRHLEDWHQLNAGEMQLGTGEM</sequence>
<keyword evidence="2" id="KW-1185">Reference proteome</keyword>
<reference evidence="1 2" key="1">
    <citation type="journal article" date="2021" name="BMC Genomics">
        <title>Datura genome reveals duplications of psychoactive alkaloid biosynthetic genes and high mutation rate following tissue culture.</title>
        <authorList>
            <person name="Rajewski A."/>
            <person name="Carter-House D."/>
            <person name="Stajich J."/>
            <person name="Litt A."/>
        </authorList>
    </citation>
    <scope>NUCLEOTIDE SEQUENCE [LARGE SCALE GENOMIC DNA]</scope>
    <source>
        <strain evidence="1">AR-01</strain>
    </source>
</reference>
<evidence type="ECO:0000313" key="2">
    <source>
        <dbReference type="Proteomes" id="UP000823775"/>
    </source>
</evidence>
<gene>
    <name evidence="1" type="ORF">HAX54_019364</name>
</gene>
<protein>
    <submittedName>
        <fullName evidence="1">Uncharacterized protein</fullName>
    </submittedName>
</protein>
<name>A0ABS8UP40_DATST</name>
<dbReference type="Proteomes" id="UP000823775">
    <property type="component" value="Unassembled WGS sequence"/>
</dbReference>